<evidence type="ECO:0008006" key="4">
    <source>
        <dbReference type="Google" id="ProtNLM"/>
    </source>
</evidence>
<evidence type="ECO:0000313" key="2">
    <source>
        <dbReference type="EMBL" id="KAF6447365.1"/>
    </source>
</evidence>
<name>A0A7J8FID6_ROUAE</name>
<accession>A0A7J8FID6</accession>
<keyword evidence="1" id="KW-0472">Membrane</keyword>
<keyword evidence="3" id="KW-1185">Reference proteome</keyword>
<keyword evidence="1" id="KW-1133">Transmembrane helix</keyword>
<gene>
    <name evidence="2" type="ORF">HJG63_011827</name>
</gene>
<dbReference type="EMBL" id="JACASE010000007">
    <property type="protein sequence ID" value="KAF6447365.1"/>
    <property type="molecule type" value="Genomic_DNA"/>
</dbReference>
<proteinExistence type="predicted"/>
<reference evidence="2 3" key="1">
    <citation type="journal article" date="2020" name="Nature">
        <title>Six reference-quality genomes reveal evolution of bat adaptations.</title>
        <authorList>
            <person name="Jebb D."/>
            <person name="Huang Z."/>
            <person name="Pippel M."/>
            <person name="Hughes G.M."/>
            <person name="Lavrichenko K."/>
            <person name="Devanna P."/>
            <person name="Winkler S."/>
            <person name="Jermiin L.S."/>
            <person name="Skirmuntt E.C."/>
            <person name="Katzourakis A."/>
            <person name="Burkitt-Gray L."/>
            <person name="Ray D.A."/>
            <person name="Sullivan K.A.M."/>
            <person name="Roscito J.G."/>
            <person name="Kirilenko B.M."/>
            <person name="Davalos L.M."/>
            <person name="Corthals A.P."/>
            <person name="Power M.L."/>
            <person name="Jones G."/>
            <person name="Ransome R.D."/>
            <person name="Dechmann D.K.N."/>
            <person name="Locatelli A.G."/>
            <person name="Puechmaille S.J."/>
            <person name="Fedrigo O."/>
            <person name="Jarvis E.D."/>
            <person name="Hiller M."/>
            <person name="Vernes S.C."/>
            <person name="Myers E.W."/>
            <person name="Teeling E.C."/>
        </authorList>
    </citation>
    <scope>NUCLEOTIDE SEQUENCE [LARGE SCALE GENOMIC DNA]</scope>
    <source>
        <strain evidence="2">MRouAeg1</strain>
        <tissue evidence="2">Muscle</tissue>
    </source>
</reference>
<organism evidence="2 3">
    <name type="scientific">Rousettus aegyptiacus</name>
    <name type="common">Egyptian fruit bat</name>
    <name type="synonym">Pteropus aegyptiacus</name>
    <dbReference type="NCBI Taxonomy" id="9407"/>
    <lineage>
        <taxon>Eukaryota</taxon>
        <taxon>Metazoa</taxon>
        <taxon>Chordata</taxon>
        <taxon>Craniata</taxon>
        <taxon>Vertebrata</taxon>
        <taxon>Euteleostomi</taxon>
        <taxon>Mammalia</taxon>
        <taxon>Eutheria</taxon>
        <taxon>Laurasiatheria</taxon>
        <taxon>Chiroptera</taxon>
        <taxon>Yinpterochiroptera</taxon>
        <taxon>Pteropodoidea</taxon>
        <taxon>Pteropodidae</taxon>
        <taxon>Rousettinae</taxon>
        <taxon>Rousettus</taxon>
    </lineage>
</organism>
<evidence type="ECO:0000313" key="3">
    <source>
        <dbReference type="Proteomes" id="UP000593571"/>
    </source>
</evidence>
<protein>
    <recommendedName>
        <fullName evidence="4">Transmembrane protein</fullName>
    </recommendedName>
</protein>
<dbReference type="Proteomes" id="UP000593571">
    <property type="component" value="Unassembled WGS sequence"/>
</dbReference>
<keyword evidence="1" id="KW-0812">Transmembrane</keyword>
<comment type="caution">
    <text evidence="2">The sequence shown here is derived from an EMBL/GenBank/DDBJ whole genome shotgun (WGS) entry which is preliminary data.</text>
</comment>
<sequence>MLPPAECGVSERHTLARIISVRCLVLGGGHPSATRGPVVVVSVGPAPLAEGVGRRAMCFSGLRASSSENGLREAFARLLFGRLCSVGRRVSFTCSRLQHLDRNCCFLQSLADSHRVTSERPPRAGVTSAPSLWLILWSHHRFIQLARLSKELTLSFFSLRFSVFIFIISSFLLSFAMIYSFF</sequence>
<feature type="transmembrane region" description="Helical" evidence="1">
    <location>
        <begin position="157"/>
        <end position="181"/>
    </location>
</feature>
<dbReference type="AlphaFoldDB" id="A0A7J8FID6"/>
<evidence type="ECO:0000256" key="1">
    <source>
        <dbReference type="SAM" id="Phobius"/>
    </source>
</evidence>